<dbReference type="Gene3D" id="3.40.50.720">
    <property type="entry name" value="NAD(P)-binding Rossmann-like Domain"/>
    <property type="match status" value="1"/>
</dbReference>
<name>A0A1B8TS99_9FLAO</name>
<dbReference type="PANTHER" id="PTHR48079:SF6">
    <property type="entry name" value="NAD(P)-BINDING DOMAIN-CONTAINING PROTEIN-RELATED"/>
    <property type="match status" value="1"/>
</dbReference>
<feature type="domain" description="NAD-dependent epimerase/dehydratase" evidence="1">
    <location>
        <begin position="2"/>
        <end position="228"/>
    </location>
</feature>
<dbReference type="InterPro" id="IPR036291">
    <property type="entry name" value="NAD(P)-bd_dom_sf"/>
</dbReference>
<protein>
    <submittedName>
        <fullName evidence="2">NAD-dependent epimerase</fullName>
    </submittedName>
</protein>
<accession>A0A1B8TS99</accession>
<dbReference type="GO" id="GO:0004029">
    <property type="term" value="F:aldehyde dehydrogenase (NAD+) activity"/>
    <property type="evidence" value="ECO:0007669"/>
    <property type="project" value="TreeGrafter"/>
</dbReference>
<dbReference type="InterPro" id="IPR051783">
    <property type="entry name" value="NAD(P)-dependent_oxidoreduct"/>
</dbReference>
<dbReference type="SUPFAM" id="SSF51735">
    <property type="entry name" value="NAD(P)-binding Rossmann-fold domains"/>
    <property type="match status" value="1"/>
</dbReference>
<dbReference type="OrthoDB" id="596910at2"/>
<dbReference type="InterPro" id="IPR001509">
    <property type="entry name" value="Epimerase_deHydtase"/>
</dbReference>
<gene>
    <name evidence="2" type="ORF">LPB3_09840</name>
</gene>
<dbReference type="GO" id="GO:0005737">
    <property type="term" value="C:cytoplasm"/>
    <property type="evidence" value="ECO:0007669"/>
    <property type="project" value="TreeGrafter"/>
</dbReference>
<sequence>MILVTGGTGLVGSHLLYHLSLKNDNIRAIYRTDSSLEKVKKVFSFYTDDATFFSKIEWFQADITQVPAMIPAFVGVKHVYHCAAFISFNQKDYREMRKVNIHGTEIIVNLSVDAKVEKLCFVSSIAAVGKSLDDNLIDEECEWNKELDNSGYSITKFGAEMEVWRASQEGVEVIIVNPGVILGSGFWNAGSGKLFSQVYNGFKYYTEGITGFVAVQDVVKPMIQLMNSTVKNERFILVSENKSFKEIFFLIADGFGKKRPSIKIKPWQTAIFWRFSWLVSKITGIAPLITKYSAKSAHSVSKYSSEKIKNTINYEFEPVDKSIERVCENYPKE</sequence>
<evidence type="ECO:0000259" key="1">
    <source>
        <dbReference type="Pfam" id="PF01370"/>
    </source>
</evidence>
<keyword evidence="3" id="KW-1185">Reference proteome</keyword>
<dbReference type="Proteomes" id="UP000092584">
    <property type="component" value="Unassembled WGS sequence"/>
</dbReference>
<reference evidence="3" key="1">
    <citation type="submission" date="2016-02" db="EMBL/GenBank/DDBJ databases">
        <authorList>
            <person name="Shin S.-K."/>
            <person name="Yi H."/>
            <person name="Kim E."/>
        </authorList>
    </citation>
    <scope>NUCLEOTIDE SEQUENCE [LARGE SCALE GENOMIC DNA]</scope>
    <source>
        <strain evidence="3">LPB0003</strain>
    </source>
</reference>
<proteinExistence type="predicted"/>
<dbReference type="EMBL" id="LSFM01000023">
    <property type="protein sequence ID" value="OBY62459.1"/>
    <property type="molecule type" value="Genomic_DNA"/>
</dbReference>
<dbReference type="AlphaFoldDB" id="A0A1B8TS99"/>
<dbReference type="Pfam" id="PF01370">
    <property type="entry name" value="Epimerase"/>
    <property type="match status" value="1"/>
</dbReference>
<organism evidence="2 3">
    <name type="scientific">Polaribacter vadi</name>
    <dbReference type="NCBI Taxonomy" id="1774273"/>
    <lineage>
        <taxon>Bacteria</taxon>
        <taxon>Pseudomonadati</taxon>
        <taxon>Bacteroidota</taxon>
        <taxon>Flavobacteriia</taxon>
        <taxon>Flavobacteriales</taxon>
        <taxon>Flavobacteriaceae</taxon>
    </lineage>
</organism>
<comment type="caution">
    <text evidence="2">The sequence shown here is derived from an EMBL/GenBank/DDBJ whole genome shotgun (WGS) entry which is preliminary data.</text>
</comment>
<dbReference type="KEGG" id="pob:LPB03_09830"/>
<evidence type="ECO:0000313" key="3">
    <source>
        <dbReference type="Proteomes" id="UP000092584"/>
    </source>
</evidence>
<evidence type="ECO:0000313" key="2">
    <source>
        <dbReference type="EMBL" id="OBY62459.1"/>
    </source>
</evidence>
<dbReference type="RefSeq" id="WP_065319446.1">
    <property type="nucleotide sequence ID" value="NZ_CP017477.1"/>
</dbReference>
<dbReference type="PANTHER" id="PTHR48079">
    <property type="entry name" value="PROTEIN YEEZ"/>
    <property type="match status" value="1"/>
</dbReference>
<dbReference type="STRING" id="1774273.LPB03_09830"/>